<dbReference type="Pfam" id="PF07724">
    <property type="entry name" value="AAA_2"/>
    <property type="match status" value="1"/>
</dbReference>
<dbReference type="EMBL" id="JAMSHJ010000007">
    <property type="protein sequence ID" value="KAI5384713.1"/>
    <property type="molecule type" value="Genomic_DNA"/>
</dbReference>
<dbReference type="InterPro" id="IPR003959">
    <property type="entry name" value="ATPase_AAA_core"/>
</dbReference>
<dbReference type="PANTHER" id="PTHR11638:SF155">
    <property type="entry name" value="CHAPERONE PROTEIN CLPC1, CHLOROPLASTIC-LIKE"/>
    <property type="match status" value="1"/>
</dbReference>
<accession>A0A9D4ZW45</accession>
<dbReference type="GO" id="GO:0005524">
    <property type="term" value="F:ATP binding"/>
    <property type="evidence" value="ECO:0007669"/>
    <property type="project" value="UniProtKB-KW"/>
</dbReference>
<dbReference type="Gene3D" id="2.40.50.140">
    <property type="entry name" value="Nucleic acid-binding proteins"/>
    <property type="match status" value="1"/>
</dbReference>
<reference evidence="5 6" key="1">
    <citation type="journal article" date="2022" name="Nat. Genet.">
        <title>Improved pea reference genome and pan-genome highlight genomic features and evolutionary characteristics.</title>
        <authorList>
            <person name="Yang T."/>
            <person name="Liu R."/>
            <person name="Luo Y."/>
            <person name="Hu S."/>
            <person name="Wang D."/>
            <person name="Wang C."/>
            <person name="Pandey M.K."/>
            <person name="Ge S."/>
            <person name="Xu Q."/>
            <person name="Li N."/>
            <person name="Li G."/>
            <person name="Huang Y."/>
            <person name="Saxena R.K."/>
            <person name="Ji Y."/>
            <person name="Li M."/>
            <person name="Yan X."/>
            <person name="He Y."/>
            <person name="Liu Y."/>
            <person name="Wang X."/>
            <person name="Xiang C."/>
            <person name="Varshney R.K."/>
            <person name="Ding H."/>
            <person name="Gao S."/>
            <person name="Zong X."/>
        </authorList>
    </citation>
    <scope>NUCLEOTIDE SEQUENCE [LARGE SCALE GENOMIC DNA]</scope>
    <source>
        <strain evidence="5 6">cv. Zhongwan 6</strain>
    </source>
</reference>
<gene>
    <name evidence="5" type="ORF">KIW84_071646</name>
</gene>
<dbReference type="Proteomes" id="UP001058974">
    <property type="component" value="Chromosome 7"/>
</dbReference>
<dbReference type="GO" id="GO:0005737">
    <property type="term" value="C:cytoplasm"/>
    <property type="evidence" value="ECO:0007669"/>
    <property type="project" value="TreeGrafter"/>
</dbReference>
<proteinExistence type="predicted"/>
<keyword evidence="6" id="KW-1185">Reference proteome</keyword>
<dbReference type="GO" id="GO:0016887">
    <property type="term" value="F:ATP hydrolysis activity"/>
    <property type="evidence" value="ECO:0007669"/>
    <property type="project" value="InterPro"/>
</dbReference>
<evidence type="ECO:0000256" key="3">
    <source>
        <dbReference type="ARBA" id="ARBA00022840"/>
    </source>
</evidence>
<dbReference type="GO" id="GO:0034605">
    <property type="term" value="P:cellular response to heat"/>
    <property type="evidence" value="ECO:0007669"/>
    <property type="project" value="TreeGrafter"/>
</dbReference>
<organism evidence="5 6">
    <name type="scientific">Pisum sativum</name>
    <name type="common">Garden pea</name>
    <name type="synonym">Lathyrus oleraceus</name>
    <dbReference type="NCBI Taxonomy" id="3888"/>
    <lineage>
        <taxon>Eukaryota</taxon>
        <taxon>Viridiplantae</taxon>
        <taxon>Streptophyta</taxon>
        <taxon>Embryophyta</taxon>
        <taxon>Tracheophyta</taxon>
        <taxon>Spermatophyta</taxon>
        <taxon>Magnoliopsida</taxon>
        <taxon>eudicotyledons</taxon>
        <taxon>Gunneridae</taxon>
        <taxon>Pentapetalae</taxon>
        <taxon>rosids</taxon>
        <taxon>fabids</taxon>
        <taxon>Fabales</taxon>
        <taxon>Fabaceae</taxon>
        <taxon>Papilionoideae</taxon>
        <taxon>50 kb inversion clade</taxon>
        <taxon>NPAAA clade</taxon>
        <taxon>Hologalegina</taxon>
        <taxon>IRL clade</taxon>
        <taxon>Fabeae</taxon>
        <taxon>Lathyrus</taxon>
    </lineage>
</organism>
<keyword evidence="2" id="KW-0547">Nucleotide-binding</keyword>
<dbReference type="Gene3D" id="4.10.860.10">
    <property type="entry name" value="UVR domain"/>
    <property type="match status" value="2"/>
</dbReference>
<evidence type="ECO:0000256" key="1">
    <source>
        <dbReference type="ARBA" id="ARBA00022737"/>
    </source>
</evidence>
<keyword evidence="1" id="KW-0677">Repeat</keyword>
<dbReference type="InterPro" id="IPR050130">
    <property type="entry name" value="ClpA_ClpB"/>
</dbReference>
<dbReference type="InterPro" id="IPR027417">
    <property type="entry name" value="P-loop_NTPase"/>
</dbReference>
<sequence length="310" mass="35427">MFFISPPLSLTPQSLQFSSDFVQHGKKFPTVVTRSFLTLVILFYLDVIGGVTDIIQTQINVENNKNKVFFVITDMSKFLVQCTLWDNLASQFYRYYNCNKDVDNVIVLLQNARIKGDQGARGLEKEVGKIVKEKNEAIRNQDYEKLRKGARGLEKEVGKIVKEKNEAIRNQDYEKLRKGARGLEKEVGKIVKEKNEAIRNQDYEKTGIHMEKVSVDESDRLIKMEETLHKRIIGQHEAVEAISRAIHRARVGLNNPNRPIASFIFFGLIGVRKSKLAKSLASYYFGSEEATIQLDMSEFMESHTISKLCG</sequence>
<dbReference type="Gramene" id="Psat07G0164600-T1">
    <property type="protein sequence ID" value="KAI5384713.1"/>
    <property type="gene ID" value="KIW84_071646"/>
</dbReference>
<protein>
    <recommendedName>
        <fullName evidence="4">ATPase AAA-type core domain-containing protein</fullName>
    </recommendedName>
</protein>
<dbReference type="SUPFAM" id="SSF52540">
    <property type="entry name" value="P-loop containing nucleoside triphosphate hydrolases"/>
    <property type="match status" value="1"/>
</dbReference>
<dbReference type="AlphaFoldDB" id="A0A9D4ZW45"/>
<dbReference type="InterPro" id="IPR012340">
    <property type="entry name" value="NA-bd_OB-fold"/>
</dbReference>
<dbReference type="PANTHER" id="PTHR11638">
    <property type="entry name" value="ATP-DEPENDENT CLP PROTEASE"/>
    <property type="match status" value="1"/>
</dbReference>
<dbReference type="Gene3D" id="3.40.50.300">
    <property type="entry name" value="P-loop containing nucleotide triphosphate hydrolases"/>
    <property type="match status" value="1"/>
</dbReference>
<name>A0A9D4ZW45_PEA</name>
<keyword evidence="3" id="KW-0067">ATP-binding</keyword>
<evidence type="ECO:0000313" key="6">
    <source>
        <dbReference type="Proteomes" id="UP001058974"/>
    </source>
</evidence>
<comment type="caution">
    <text evidence="5">The sequence shown here is derived from an EMBL/GenBank/DDBJ whole genome shotgun (WGS) entry which is preliminary data.</text>
</comment>
<feature type="domain" description="ATPase AAA-type core" evidence="4">
    <location>
        <begin position="258"/>
        <end position="309"/>
    </location>
</feature>
<evidence type="ECO:0000313" key="5">
    <source>
        <dbReference type="EMBL" id="KAI5384713.1"/>
    </source>
</evidence>
<dbReference type="CDD" id="cd04481">
    <property type="entry name" value="RPA1_DBD_B_like"/>
    <property type="match status" value="1"/>
</dbReference>
<evidence type="ECO:0000259" key="4">
    <source>
        <dbReference type="Pfam" id="PF07724"/>
    </source>
</evidence>
<dbReference type="SUPFAM" id="SSF50249">
    <property type="entry name" value="Nucleic acid-binding proteins"/>
    <property type="match status" value="1"/>
</dbReference>
<evidence type="ECO:0000256" key="2">
    <source>
        <dbReference type="ARBA" id="ARBA00022741"/>
    </source>
</evidence>